<evidence type="ECO:0000313" key="1">
    <source>
        <dbReference type="EMBL" id="KAJ8373859.1"/>
    </source>
</evidence>
<sequence>MQRRVTVGYGELEDTTQDLRLSRRIQARSRKRCALEVGPSPGAMQNGTATPPLSRLLLLPLLPRELRPGDRTAKRRG</sequence>
<name>A0A9Q1J6Y6_SYNKA</name>
<accession>A0A9Q1J6Y6</accession>
<organism evidence="1 2">
    <name type="scientific">Synaphobranchus kaupii</name>
    <name type="common">Kaup's arrowtooth eel</name>
    <dbReference type="NCBI Taxonomy" id="118154"/>
    <lineage>
        <taxon>Eukaryota</taxon>
        <taxon>Metazoa</taxon>
        <taxon>Chordata</taxon>
        <taxon>Craniata</taxon>
        <taxon>Vertebrata</taxon>
        <taxon>Euteleostomi</taxon>
        <taxon>Actinopterygii</taxon>
        <taxon>Neopterygii</taxon>
        <taxon>Teleostei</taxon>
        <taxon>Anguilliformes</taxon>
        <taxon>Synaphobranchidae</taxon>
        <taxon>Synaphobranchus</taxon>
    </lineage>
</organism>
<proteinExistence type="predicted"/>
<dbReference type="EMBL" id="JAINUF010000002">
    <property type="protein sequence ID" value="KAJ8373859.1"/>
    <property type="molecule type" value="Genomic_DNA"/>
</dbReference>
<dbReference type="Proteomes" id="UP001152622">
    <property type="component" value="Chromosome 2"/>
</dbReference>
<dbReference type="AlphaFoldDB" id="A0A9Q1J6Y6"/>
<reference evidence="1" key="1">
    <citation type="journal article" date="2023" name="Science">
        <title>Genome structures resolve the early diversification of teleost fishes.</title>
        <authorList>
            <person name="Parey E."/>
            <person name="Louis A."/>
            <person name="Montfort J."/>
            <person name="Bouchez O."/>
            <person name="Roques C."/>
            <person name="Iampietro C."/>
            <person name="Lluch J."/>
            <person name="Castinel A."/>
            <person name="Donnadieu C."/>
            <person name="Desvignes T."/>
            <person name="Floi Bucao C."/>
            <person name="Jouanno E."/>
            <person name="Wen M."/>
            <person name="Mejri S."/>
            <person name="Dirks R."/>
            <person name="Jansen H."/>
            <person name="Henkel C."/>
            <person name="Chen W.J."/>
            <person name="Zahm M."/>
            <person name="Cabau C."/>
            <person name="Klopp C."/>
            <person name="Thompson A.W."/>
            <person name="Robinson-Rechavi M."/>
            <person name="Braasch I."/>
            <person name="Lecointre G."/>
            <person name="Bobe J."/>
            <person name="Postlethwait J.H."/>
            <person name="Berthelot C."/>
            <person name="Roest Crollius H."/>
            <person name="Guiguen Y."/>
        </authorList>
    </citation>
    <scope>NUCLEOTIDE SEQUENCE</scope>
    <source>
        <strain evidence="1">WJC10195</strain>
    </source>
</reference>
<comment type="caution">
    <text evidence="1">The sequence shown here is derived from an EMBL/GenBank/DDBJ whole genome shotgun (WGS) entry which is preliminary data.</text>
</comment>
<gene>
    <name evidence="1" type="ORF">SKAU_G00044390</name>
</gene>
<evidence type="ECO:0000313" key="2">
    <source>
        <dbReference type="Proteomes" id="UP001152622"/>
    </source>
</evidence>
<protein>
    <submittedName>
        <fullName evidence="1">Uncharacterized protein</fullName>
    </submittedName>
</protein>
<keyword evidence="2" id="KW-1185">Reference proteome</keyword>
<feature type="non-terminal residue" evidence="1">
    <location>
        <position position="77"/>
    </location>
</feature>